<dbReference type="InterPro" id="IPR005467">
    <property type="entry name" value="His_kinase_dom"/>
</dbReference>
<keyword evidence="7 15" id="KW-0812">Transmembrane</keyword>
<dbReference type="FunFam" id="1.10.287.130:FF:000008">
    <property type="entry name" value="Two-component sensor histidine kinase"/>
    <property type="match status" value="1"/>
</dbReference>
<keyword evidence="13 15" id="KW-0472">Membrane</keyword>
<gene>
    <name evidence="18" type="ORF">JCM9157_3958</name>
</gene>
<comment type="catalytic activity">
    <reaction evidence="1">
        <text>ATP + protein L-histidine = ADP + protein N-phospho-L-histidine.</text>
        <dbReference type="EC" id="2.7.13.3"/>
    </reaction>
</comment>
<evidence type="ECO:0000256" key="6">
    <source>
        <dbReference type="ARBA" id="ARBA00022679"/>
    </source>
</evidence>
<keyword evidence="14" id="KW-0175">Coiled coil</keyword>
<dbReference type="Proteomes" id="UP000018896">
    <property type="component" value="Unassembled WGS sequence"/>
</dbReference>
<keyword evidence="11 15" id="KW-1133">Transmembrane helix</keyword>
<name>W4QXB5_HALA3</name>
<dbReference type="AlphaFoldDB" id="W4QXB5"/>
<feature type="transmembrane region" description="Helical" evidence="15">
    <location>
        <begin position="441"/>
        <end position="460"/>
    </location>
</feature>
<evidence type="ECO:0000256" key="12">
    <source>
        <dbReference type="ARBA" id="ARBA00023012"/>
    </source>
</evidence>
<dbReference type="eggNOG" id="COG2205">
    <property type="taxonomic scope" value="Bacteria"/>
</dbReference>
<dbReference type="InterPro" id="IPR050398">
    <property type="entry name" value="HssS/ArlS-like"/>
</dbReference>
<evidence type="ECO:0000256" key="14">
    <source>
        <dbReference type="SAM" id="Coils"/>
    </source>
</evidence>
<comment type="subcellular location">
    <subcellularLocation>
        <location evidence="2">Cell membrane</location>
        <topology evidence="2">Multi-pass membrane protein</topology>
    </subcellularLocation>
</comment>
<feature type="coiled-coil region" evidence="14">
    <location>
        <begin position="591"/>
        <end position="618"/>
    </location>
</feature>
<dbReference type="SMART" id="SM00388">
    <property type="entry name" value="HisKA"/>
    <property type="match status" value="1"/>
</dbReference>
<dbReference type="PROSITE" id="PS50885">
    <property type="entry name" value="HAMP"/>
    <property type="match status" value="1"/>
</dbReference>
<keyword evidence="19" id="KW-1185">Reference proteome</keyword>
<dbReference type="OrthoDB" id="9792991at2"/>
<evidence type="ECO:0000256" key="2">
    <source>
        <dbReference type="ARBA" id="ARBA00004651"/>
    </source>
</evidence>
<evidence type="ECO:0000259" key="16">
    <source>
        <dbReference type="PROSITE" id="PS50109"/>
    </source>
</evidence>
<evidence type="ECO:0000313" key="19">
    <source>
        <dbReference type="Proteomes" id="UP000018896"/>
    </source>
</evidence>
<dbReference type="InterPro" id="IPR036097">
    <property type="entry name" value="HisK_dim/P_sf"/>
</dbReference>
<proteinExistence type="predicted"/>
<reference evidence="18 19" key="1">
    <citation type="journal article" date="2014" name="Genome Announc.">
        <title>Draft Genome Sequences of Three Alkaliphilic Bacillus Strains, Bacillus wakoensis JCM 9140T, Bacillus akibai JCM 9157T, and Bacillus hemicellulosilyticus JCM 9152T.</title>
        <authorList>
            <person name="Yuki M."/>
            <person name="Oshima K."/>
            <person name="Suda W."/>
            <person name="Oshida Y."/>
            <person name="Kitamura K."/>
            <person name="Iida T."/>
            <person name="Hattori M."/>
            <person name="Ohkuma M."/>
        </authorList>
    </citation>
    <scope>NUCLEOTIDE SEQUENCE [LARGE SCALE GENOMIC DNA]</scope>
    <source>
        <strain evidence="18 19">JCM 9157</strain>
    </source>
</reference>
<dbReference type="GO" id="GO:0005886">
    <property type="term" value="C:plasma membrane"/>
    <property type="evidence" value="ECO:0007669"/>
    <property type="project" value="UniProtKB-SubCell"/>
</dbReference>
<dbReference type="RefSeq" id="WP_035666893.1">
    <property type="nucleotide sequence ID" value="NZ_BAUV01000042.1"/>
</dbReference>
<dbReference type="InterPro" id="IPR004358">
    <property type="entry name" value="Sig_transdc_His_kin-like_C"/>
</dbReference>
<accession>W4QXB5</accession>
<dbReference type="PROSITE" id="PS50109">
    <property type="entry name" value="HIS_KIN"/>
    <property type="match status" value="1"/>
</dbReference>
<dbReference type="SMART" id="SM00387">
    <property type="entry name" value="HATPase_c"/>
    <property type="match status" value="1"/>
</dbReference>
<dbReference type="GO" id="GO:0005524">
    <property type="term" value="F:ATP binding"/>
    <property type="evidence" value="ECO:0007669"/>
    <property type="project" value="UniProtKB-KW"/>
</dbReference>
<evidence type="ECO:0000256" key="8">
    <source>
        <dbReference type="ARBA" id="ARBA00022741"/>
    </source>
</evidence>
<evidence type="ECO:0000313" key="18">
    <source>
        <dbReference type="EMBL" id="GAE36741.1"/>
    </source>
</evidence>
<dbReference type="GO" id="GO:0000155">
    <property type="term" value="F:phosphorelay sensor kinase activity"/>
    <property type="evidence" value="ECO:0007669"/>
    <property type="project" value="InterPro"/>
</dbReference>
<keyword evidence="6" id="KW-0808">Transferase</keyword>
<feature type="domain" description="HAMP" evidence="17">
    <location>
        <begin position="466"/>
        <end position="512"/>
    </location>
</feature>
<dbReference type="SUPFAM" id="SSF55874">
    <property type="entry name" value="ATPase domain of HSP90 chaperone/DNA topoisomerase II/histidine kinase"/>
    <property type="match status" value="1"/>
</dbReference>
<dbReference type="STRING" id="1236973.JCM9157_3958"/>
<evidence type="ECO:0000256" key="10">
    <source>
        <dbReference type="ARBA" id="ARBA00022840"/>
    </source>
</evidence>
<evidence type="ECO:0000256" key="1">
    <source>
        <dbReference type="ARBA" id="ARBA00000085"/>
    </source>
</evidence>
<evidence type="ECO:0000256" key="7">
    <source>
        <dbReference type="ARBA" id="ARBA00022692"/>
    </source>
</evidence>
<keyword evidence="10" id="KW-0067">ATP-binding</keyword>
<feature type="transmembrane region" description="Helical" evidence="15">
    <location>
        <begin position="417"/>
        <end position="435"/>
    </location>
</feature>
<dbReference type="CDD" id="cd00082">
    <property type="entry name" value="HisKA"/>
    <property type="match status" value="1"/>
</dbReference>
<protein>
    <recommendedName>
        <fullName evidence="3">histidine kinase</fullName>
        <ecNumber evidence="3">2.7.13.3</ecNumber>
    </recommendedName>
</protein>
<keyword evidence="9 18" id="KW-0418">Kinase</keyword>
<sequence>MDTKWKNSLRVVGWFVLLTFGLSGVLTAVSHGPYYMFNYFKTSEYEYELENFIGKLSIYELNQLPIEEVKALIKVSDEEIHEHRYRHGDLSEQIASIQDQYEYRIEEATANDNQTVADALIAERDKKIEDISNNFSSDEYVRDKVYKEKEKIIDEYYQELERNQAEFNQLKSSFRYYLRDVESGEVFTNVKLEQGEINNLFNKRDMYDIRQYPSSSQGHLFTQHFGTPGVYYDVEIIDQVVNQNRQFEGKIAVPKSLQRNSFIIASLESYQKRKVYYATLAIIGILSLLAAFYLYKRKRILQVNDFTWFKSYYDRLPIDVQIFFFGFFALAALFSVTQLTGLPYNLMNQLYPFLKGLVKHLFITTIFVSGTIIQAILLKDIVKRPSVFKEQWKDALLYKGWITIQEAFVNRRLGTKVLLLLGIVFGFGLAFAVVFFEPFLIVPYMLGFIVVGLPIMYILFKRIGYLNRIIEHSEHLANGRLDVELPEKGRSVLAQLARNINTLKSGVKISQKEQAKSERLKTELISNVSHDLRTPLTSIITYTELLKSTDITEEDRTSYIEIIDRKSKRLKVLIDDLFEASKMASGNIELLKEKVDLVQLLQQALAEYNESIKESSLQFRVQAPETPIYANVDGQKMWRVFENLIGNILLYSLDQTRVYISAEVKNNAALITFKNVTKYELGDSVDELFERFKRGDTSRHTEGSGLGLAIAKSIVDLHGGQLDIEVDGDLFKVIVAIEL</sequence>
<feature type="transmembrane region" description="Helical" evidence="15">
    <location>
        <begin position="275"/>
        <end position="295"/>
    </location>
</feature>
<evidence type="ECO:0000256" key="15">
    <source>
        <dbReference type="SAM" id="Phobius"/>
    </source>
</evidence>
<dbReference type="Pfam" id="PF00512">
    <property type="entry name" value="HisKA"/>
    <property type="match status" value="1"/>
</dbReference>
<dbReference type="PANTHER" id="PTHR45528">
    <property type="entry name" value="SENSOR HISTIDINE KINASE CPXA"/>
    <property type="match status" value="1"/>
</dbReference>
<evidence type="ECO:0000256" key="5">
    <source>
        <dbReference type="ARBA" id="ARBA00022553"/>
    </source>
</evidence>
<evidence type="ECO:0000256" key="4">
    <source>
        <dbReference type="ARBA" id="ARBA00022475"/>
    </source>
</evidence>
<keyword evidence="8" id="KW-0547">Nucleotide-binding</keyword>
<keyword evidence="12" id="KW-0902">Two-component regulatory system</keyword>
<dbReference type="EMBL" id="BAUV01000042">
    <property type="protein sequence ID" value="GAE36741.1"/>
    <property type="molecule type" value="Genomic_DNA"/>
</dbReference>
<dbReference type="CDD" id="cd06225">
    <property type="entry name" value="HAMP"/>
    <property type="match status" value="1"/>
</dbReference>
<feature type="coiled-coil region" evidence="14">
    <location>
        <begin position="146"/>
        <end position="173"/>
    </location>
</feature>
<dbReference type="Pfam" id="PF02518">
    <property type="entry name" value="HATPase_c"/>
    <property type="match status" value="1"/>
</dbReference>
<keyword evidence="5" id="KW-0597">Phosphoprotein</keyword>
<feature type="domain" description="Histidine kinase" evidence="16">
    <location>
        <begin position="527"/>
        <end position="739"/>
    </location>
</feature>
<dbReference type="SUPFAM" id="SSF47384">
    <property type="entry name" value="Homodimeric domain of signal transducing histidine kinase"/>
    <property type="match status" value="1"/>
</dbReference>
<dbReference type="PRINTS" id="PR00344">
    <property type="entry name" value="BCTRLSENSOR"/>
</dbReference>
<dbReference type="InterPro" id="IPR003660">
    <property type="entry name" value="HAMP_dom"/>
</dbReference>
<dbReference type="EC" id="2.7.13.3" evidence="3"/>
<organism evidence="18 19">
    <name type="scientific">Halalkalibacter akibai (strain ATCC 43226 / DSM 21942 / CIP 109018 / JCM 9157 / 1139)</name>
    <name type="common">Bacillus akibai</name>
    <dbReference type="NCBI Taxonomy" id="1236973"/>
    <lineage>
        <taxon>Bacteria</taxon>
        <taxon>Bacillati</taxon>
        <taxon>Bacillota</taxon>
        <taxon>Bacilli</taxon>
        <taxon>Bacillales</taxon>
        <taxon>Bacillaceae</taxon>
        <taxon>Halalkalibacter</taxon>
    </lineage>
</organism>
<dbReference type="FunFam" id="3.30.565.10:FF:000013">
    <property type="entry name" value="Two-component sensor histidine kinase"/>
    <property type="match status" value="1"/>
</dbReference>
<dbReference type="PANTHER" id="PTHR45528:SF1">
    <property type="entry name" value="SENSOR HISTIDINE KINASE CPXA"/>
    <property type="match status" value="1"/>
</dbReference>
<keyword evidence="4" id="KW-1003">Cell membrane</keyword>
<dbReference type="InterPro" id="IPR036890">
    <property type="entry name" value="HATPase_C_sf"/>
</dbReference>
<evidence type="ECO:0000256" key="3">
    <source>
        <dbReference type="ARBA" id="ARBA00012438"/>
    </source>
</evidence>
<evidence type="ECO:0000256" key="9">
    <source>
        <dbReference type="ARBA" id="ARBA00022777"/>
    </source>
</evidence>
<dbReference type="InterPro" id="IPR003661">
    <property type="entry name" value="HisK_dim/P_dom"/>
</dbReference>
<feature type="transmembrane region" description="Helical" evidence="15">
    <location>
        <begin position="316"/>
        <end position="337"/>
    </location>
</feature>
<evidence type="ECO:0000259" key="17">
    <source>
        <dbReference type="PROSITE" id="PS50885"/>
    </source>
</evidence>
<feature type="transmembrane region" description="Helical" evidence="15">
    <location>
        <begin position="357"/>
        <end position="378"/>
    </location>
</feature>
<dbReference type="Gene3D" id="1.10.287.130">
    <property type="match status" value="1"/>
</dbReference>
<evidence type="ECO:0000256" key="13">
    <source>
        <dbReference type="ARBA" id="ARBA00023136"/>
    </source>
</evidence>
<comment type="caution">
    <text evidence="18">The sequence shown here is derived from an EMBL/GenBank/DDBJ whole genome shotgun (WGS) entry which is preliminary data.</text>
</comment>
<dbReference type="Gene3D" id="3.30.565.10">
    <property type="entry name" value="Histidine kinase-like ATPase, C-terminal domain"/>
    <property type="match status" value="1"/>
</dbReference>
<dbReference type="InterPro" id="IPR003594">
    <property type="entry name" value="HATPase_dom"/>
</dbReference>
<evidence type="ECO:0000256" key="11">
    <source>
        <dbReference type="ARBA" id="ARBA00022989"/>
    </source>
</evidence>